<keyword evidence="3" id="KW-0813">Transport</keyword>
<dbReference type="EMBL" id="CP090958">
    <property type="protein sequence ID" value="WGW11746.1"/>
    <property type="molecule type" value="Genomic_DNA"/>
</dbReference>
<keyword evidence="5 8" id="KW-0812">Transmembrane</keyword>
<name>A0ABY8QTJ2_9MICO</name>
<feature type="transmembrane region" description="Helical" evidence="8">
    <location>
        <begin position="329"/>
        <end position="348"/>
    </location>
</feature>
<dbReference type="InterPro" id="IPR006042">
    <property type="entry name" value="Xan_ur_permease"/>
</dbReference>
<dbReference type="Proteomes" id="UP001209083">
    <property type="component" value="Chromosome"/>
</dbReference>
<dbReference type="NCBIfam" id="NF037981">
    <property type="entry name" value="NCS2_1"/>
    <property type="match status" value="1"/>
</dbReference>
<dbReference type="RefSeq" id="WP_349638537.1">
    <property type="nucleotide sequence ID" value="NZ_CP090958.1"/>
</dbReference>
<evidence type="ECO:0000256" key="7">
    <source>
        <dbReference type="ARBA" id="ARBA00023136"/>
    </source>
</evidence>
<evidence type="ECO:0000256" key="5">
    <source>
        <dbReference type="ARBA" id="ARBA00022692"/>
    </source>
</evidence>
<keyword evidence="6 8" id="KW-1133">Transmembrane helix</keyword>
<evidence type="ECO:0000313" key="10">
    <source>
        <dbReference type="Proteomes" id="UP001209083"/>
    </source>
</evidence>
<keyword evidence="10" id="KW-1185">Reference proteome</keyword>
<evidence type="ECO:0000256" key="6">
    <source>
        <dbReference type="ARBA" id="ARBA00022989"/>
    </source>
</evidence>
<feature type="transmembrane region" description="Helical" evidence="8">
    <location>
        <begin position="145"/>
        <end position="166"/>
    </location>
</feature>
<evidence type="ECO:0000256" key="2">
    <source>
        <dbReference type="ARBA" id="ARBA00008821"/>
    </source>
</evidence>
<feature type="transmembrane region" description="Helical" evidence="8">
    <location>
        <begin position="387"/>
        <end position="405"/>
    </location>
</feature>
<comment type="similarity">
    <text evidence="2">Belongs to the nucleobase:cation symporter-2 (NCS2) (TC 2.A.40) family.</text>
</comment>
<proteinExistence type="inferred from homology"/>
<comment type="subcellular location">
    <subcellularLocation>
        <location evidence="1">Cell membrane</location>
        <topology evidence="1">Multi-pass membrane protein</topology>
    </subcellularLocation>
</comment>
<feature type="transmembrane region" description="Helical" evidence="8">
    <location>
        <begin position="354"/>
        <end position="375"/>
    </location>
</feature>
<reference evidence="9 10" key="1">
    <citation type="submission" date="2023-05" db="EMBL/GenBank/DDBJ databases">
        <title>Lithophilousrod everest ZFBP1038 complete genpme.</title>
        <authorList>
            <person name="Tian M."/>
        </authorList>
    </citation>
    <scope>NUCLEOTIDE SEQUENCE [LARGE SCALE GENOMIC DNA]</scope>
    <source>
        <strain evidence="9 10">ZFBP1038</strain>
    </source>
</reference>
<evidence type="ECO:0000313" key="9">
    <source>
        <dbReference type="EMBL" id="WGW11746.1"/>
    </source>
</evidence>
<feature type="transmembrane region" description="Helical" evidence="8">
    <location>
        <begin position="91"/>
        <end position="110"/>
    </location>
</feature>
<feature type="transmembrane region" description="Helical" evidence="8">
    <location>
        <begin position="62"/>
        <end position="79"/>
    </location>
</feature>
<accession>A0ABY8QTJ2</accession>
<feature type="transmembrane region" description="Helical" evidence="8">
    <location>
        <begin position="178"/>
        <end position="198"/>
    </location>
</feature>
<sequence>MRRFIFRRPKAAGASPVAPEDEKYPFWQTLAYGTQHILAMYGGVIAPPIIVGTAAGLSAGEIALLLTAGLFVSGASTMLQTLGVWKFGSRLPVVQGISFISVSTMVVIVSDQGLPTLFGAIIVAGAAAFLVAPLFGAVIRFFPPVVTGSIIIVIGISLLPIALTWIQGGVGAENFGSMSNLGLAGFTFVVIMLLSRLFQGAISRLSILLGIIIGTALAAVMGQADFSTVGDGPVFAVPGLMPFGAPEFSFGAIVSMFIVCLIIMIETATAGIITVGEIIGAKVDAKRITAGLRADMISTTVAPIFGTFPLGAFAQNVGLVALTGIRSRYAVAAGGGVMLLLGLLPIVGRVVAAIPYPVLGGAGIVLFGTVAASGIRSLATVRFDGNLNLVIVAVTVGVGIIPQLAPDFWSSAPGWLAVVLHSGITAAAVLAILLNLFFNEWSWGKRKDPSITAAGVEAAVEAQGKTN</sequence>
<organism evidence="9 10">
    <name type="scientific">Saxibacter everestensis</name>
    <dbReference type="NCBI Taxonomy" id="2909229"/>
    <lineage>
        <taxon>Bacteria</taxon>
        <taxon>Bacillati</taxon>
        <taxon>Actinomycetota</taxon>
        <taxon>Actinomycetes</taxon>
        <taxon>Micrococcales</taxon>
        <taxon>Brevibacteriaceae</taxon>
        <taxon>Saxibacter</taxon>
    </lineage>
</organism>
<keyword evidence="7 8" id="KW-0472">Membrane</keyword>
<evidence type="ECO:0000256" key="1">
    <source>
        <dbReference type="ARBA" id="ARBA00004651"/>
    </source>
</evidence>
<dbReference type="PANTHER" id="PTHR42810">
    <property type="entry name" value="PURINE PERMEASE C1399.01C-RELATED"/>
    <property type="match status" value="1"/>
</dbReference>
<dbReference type="PANTHER" id="PTHR42810:SF4">
    <property type="entry name" value="URIC ACID TRANSPORTER UACT"/>
    <property type="match status" value="1"/>
</dbReference>
<feature type="transmembrane region" description="Helical" evidence="8">
    <location>
        <begin position="37"/>
        <end position="56"/>
    </location>
</feature>
<dbReference type="Pfam" id="PF00860">
    <property type="entry name" value="Xan_ur_permease"/>
    <property type="match status" value="1"/>
</dbReference>
<dbReference type="InterPro" id="IPR006043">
    <property type="entry name" value="NCS2"/>
</dbReference>
<dbReference type="PROSITE" id="PS01116">
    <property type="entry name" value="XANTH_URACIL_PERMASE"/>
    <property type="match status" value="1"/>
</dbReference>
<evidence type="ECO:0000256" key="4">
    <source>
        <dbReference type="ARBA" id="ARBA00022475"/>
    </source>
</evidence>
<evidence type="ECO:0000256" key="3">
    <source>
        <dbReference type="ARBA" id="ARBA00022448"/>
    </source>
</evidence>
<feature type="transmembrane region" description="Helical" evidence="8">
    <location>
        <begin position="417"/>
        <end position="438"/>
    </location>
</feature>
<gene>
    <name evidence="9" type="ORF">LWF01_16875</name>
</gene>
<protein>
    <submittedName>
        <fullName evidence="9">Nucleobase:cation symporter-2 family protein</fullName>
    </submittedName>
</protein>
<dbReference type="NCBIfam" id="TIGR03173">
    <property type="entry name" value="pbuX"/>
    <property type="match status" value="1"/>
</dbReference>
<feature type="transmembrane region" description="Helical" evidence="8">
    <location>
        <begin position="116"/>
        <end position="138"/>
    </location>
</feature>
<dbReference type="NCBIfam" id="TIGR00801">
    <property type="entry name" value="ncs2"/>
    <property type="match status" value="1"/>
</dbReference>
<evidence type="ECO:0000256" key="8">
    <source>
        <dbReference type="SAM" id="Phobius"/>
    </source>
</evidence>
<dbReference type="InterPro" id="IPR017588">
    <property type="entry name" value="UacT-like"/>
</dbReference>
<keyword evidence="4" id="KW-1003">Cell membrane</keyword>
<feature type="transmembrane region" description="Helical" evidence="8">
    <location>
        <begin position="205"/>
        <end position="224"/>
    </location>
</feature>